<dbReference type="Pfam" id="PF00135">
    <property type="entry name" value="COesterase"/>
    <property type="match status" value="1"/>
</dbReference>
<dbReference type="Gene3D" id="3.40.50.1820">
    <property type="entry name" value="alpha/beta hydrolase"/>
    <property type="match status" value="1"/>
</dbReference>
<dbReference type="AlphaFoldDB" id="C8X8A9"/>
<feature type="domain" description="Carboxylesterase type B" evidence="4">
    <location>
        <begin position="3"/>
        <end position="496"/>
    </location>
</feature>
<evidence type="ECO:0000259" key="4">
    <source>
        <dbReference type="Pfam" id="PF00135"/>
    </source>
</evidence>
<organism evidence="5 6">
    <name type="scientific">Nakamurella multipartita (strain ATCC 700099 / DSM 44233 / CIP 104796 / JCM 9543 / NBRC 105858 / Y-104)</name>
    <name type="common">Microsphaera multipartita</name>
    <dbReference type="NCBI Taxonomy" id="479431"/>
    <lineage>
        <taxon>Bacteria</taxon>
        <taxon>Bacillati</taxon>
        <taxon>Actinomycetota</taxon>
        <taxon>Actinomycetes</taxon>
        <taxon>Nakamurellales</taxon>
        <taxon>Nakamurellaceae</taxon>
        <taxon>Nakamurella</taxon>
    </lineage>
</organism>
<evidence type="ECO:0000256" key="2">
    <source>
        <dbReference type="ARBA" id="ARBA00022801"/>
    </source>
</evidence>
<reference evidence="6" key="1">
    <citation type="submission" date="2009-09" db="EMBL/GenBank/DDBJ databases">
        <title>The complete genome of Nakamurella multipartita DSM 44233.</title>
        <authorList>
            <consortium name="US DOE Joint Genome Institute (JGI-PGF)"/>
            <person name="Lucas S."/>
            <person name="Copeland A."/>
            <person name="Lapidus A."/>
            <person name="Glavina del Rio T."/>
            <person name="Dalin E."/>
            <person name="Tice H."/>
            <person name="Bruce D."/>
            <person name="Goodwin L."/>
            <person name="Pitluck S."/>
            <person name="Kyrpides N."/>
            <person name="Mavromatis K."/>
            <person name="Ivanova N."/>
            <person name="Ovchinnikova G."/>
            <person name="Sims D."/>
            <person name="Meincke L."/>
            <person name="Brettin T."/>
            <person name="Detter J.C."/>
            <person name="Han C."/>
            <person name="Larimer F."/>
            <person name="Land M."/>
            <person name="Hauser L."/>
            <person name="Markowitz V."/>
            <person name="Cheng J.-F."/>
            <person name="Hugenholtz P."/>
            <person name="Woyke T."/>
            <person name="Wu D."/>
            <person name="Klenk H.-P."/>
            <person name="Eisen J.A."/>
        </authorList>
    </citation>
    <scope>NUCLEOTIDE SEQUENCE [LARGE SCALE GENOMIC DNA]</scope>
    <source>
        <strain evidence="6">ATCC 700099 / DSM 44233 / CIP 104796 / JCM 9543 / NBRC 105858 / Y-104</strain>
    </source>
</reference>
<gene>
    <name evidence="5" type="ordered locus">Namu_0670</name>
</gene>
<dbReference type="SUPFAM" id="SSF53474">
    <property type="entry name" value="alpha/beta-Hydrolases"/>
    <property type="match status" value="1"/>
</dbReference>
<dbReference type="ESTHER" id="nakmy-c8x8a9">
    <property type="family name" value="Carb_B_Bacteria"/>
</dbReference>
<evidence type="ECO:0000313" key="6">
    <source>
        <dbReference type="Proteomes" id="UP000002218"/>
    </source>
</evidence>
<dbReference type="GO" id="GO:0016787">
    <property type="term" value="F:hydrolase activity"/>
    <property type="evidence" value="ECO:0007669"/>
    <property type="project" value="UniProtKB-KW"/>
</dbReference>
<evidence type="ECO:0000256" key="1">
    <source>
        <dbReference type="ARBA" id="ARBA00005964"/>
    </source>
</evidence>
<dbReference type="PANTHER" id="PTHR11559">
    <property type="entry name" value="CARBOXYLESTERASE"/>
    <property type="match status" value="1"/>
</dbReference>
<name>C8X8A9_NAKMY</name>
<dbReference type="InParanoid" id="C8X8A9"/>
<dbReference type="eggNOG" id="COG2272">
    <property type="taxonomic scope" value="Bacteria"/>
</dbReference>
<dbReference type="InterPro" id="IPR050309">
    <property type="entry name" value="Type-B_Carboxylest/Lipase"/>
</dbReference>
<protein>
    <recommendedName>
        <fullName evidence="3">Carboxylic ester hydrolase</fullName>
        <ecNumber evidence="3">3.1.1.-</ecNumber>
    </recommendedName>
</protein>
<keyword evidence="2 3" id="KW-0378">Hydrolase</keyword>
<dbReference type="HOGENOM" id="CLU_006586_16_0_11"/>
<dbReference type="EC" id="3.1.1.-" evidence="3"/>
<dbReference type="PROSITE" id="PS00122">
    <property type="entry name" value="CARBOXYLESTERASE_B_1"/>
    <property type="match status" value="1"/>
</dbReference>
<dbReference type="Proteomes" id="UP000002218">
    <property type="component" value="Chromosome"/>
</dbReference>
<dbReference type="InterPro" id="IPR019826">
    <property type="entry name" value="Carboxylesterase_B_AS"/>
</dbReference>
<dbReference type="EMBL" id="CP001737">
    <property type="protein sequence ID" value="ACV77085.1"/>
    <property type="molecule type" value="Genomic_DNA"/>
</dbReference>
<evidence type="ECO:0000256" key="3">
    <source>
        <dbReference type="RuleBase" id="RU361235"/>
    </source>
</evidence>
<dbReference type="KEGG" id="nml:Namu_0670"/>
<reference evidence="5 6" key="2">
    <citation type="journal article" date="2010" name="Stand. Genomic Sci.">
        <title>Complete genome sequence of Nakamurella multipartita type strain (Y-104).</title>
        <authorList>
            <person name="Tice H."/>
            <person name="Mayilraj S."/>
            <person name="Sims D."/>
            <person name="Lapidus A."/>
            <person name="Nolan M."/>
            <person name="Lucas S."/>
            <person name="Glavina Del Rio T."/>
            <person name="Copeland A."/>
            <person name="Cheng J.F."/>
            <person name="Meincke L."/>
            <person name="Bruce D."/>
            <person name="Goodwin L."/>
            <person name="Pitluck S."/>
            <person name="Ivanova N."/>
            <person name="Mavromatis K."/>
            <person name="Ovchinnikova G."/>
            <person name="Pati A."/>
            <person name="Chen A."/>
            <person name="Palaniappan K."/>
            <person name="Land M."/>
            <person name="Hauser L."/>
            <person name="Chang Y.J."/>
            <person name="Jeffries C.D."/>
            <person name="Detter J.C."/>
            <person name="Brettin T."/>
            <person name="Rohde M."/>
            <person name="Goker M."/>
            <person name="Bristow J."/>
            <person name="Eisen J.A."/>
            <person name="Markowitz V."/>
            <person name="Hugenholtz P."/>
            <person name="Kyrpides N.C."/>
            <person name="Klenk H.P."/>
            <person name="Chen F."/>
        </authorList>
    </citation>
    <scope>NUCLEOTIDE SEQUENCE [LARGE SCALE GENOMIC DNA]</scope>
    <source>
        <strain evidence="6">ATCC 700099 / DSM 44233 / CIP 104796 / JCM 9543 / NBRC 105858 / Y-104</strain>
    </source>
</reference>
<comment type="similarity">
    <text evidence="1 3">Belongs to the type-B carboxylesterase/lipase family.</text>
</comment>
<accession>C8X8A9</accession>
<sequence length="518" mass="55387">MGDQPVVRTTAGPVRGTDDGRVRVFRGVRYAAPPTGERRWRAPVPPQPWTEPADATRFGPVAPQAANPVINLGPGAVQDEDCLFLNVWSASSVRPLDGRPVLVWVHGGAYLLGASSQPLYDASSFVAAGDVVVVTINYRVGALGFVDLTSLSPRADSNLAIRDVLLALQWVRENIAAFGGNPDQVTLAGESAGGGLVTTLLTVPAAAGLFARAVAQSSPATSVFGSDRAGLVAEAFLRRLDCAGAGAGADGDDRFAALQRQPIAQVLAASSHTYEEIPTTYPGILAYFPQVDGELVPEHPLDAFVAGRQHRVPLLIGTNKDEASLFARMAAPIMPVAPDTLRSMFGRIAQEQPELTLPTEPRVLAAYADVRRPGRGLAVARDIGFRMPTVWLAQAHAAVAPTYLYRFDWATPMLRLLRIGATHATELPYLWGNLGAGPKDPTFKLGGLRTGRVLSARMQQRWRAFVRGGAPDADGAESWPAYDTRSRSTMVIDHRDAVVGDLDAELRTAWGPTVLAFR</sequence>
<evidence type="ECO:0000313" key="5">
    <source>
        <dbReference type="EMBL" id="ACV77085.1"/>
    </source>
</evidence>
<keyword evidence="6" id="KW-1185">Reference proteome</keyword>
<dbReference type="STRING" id="479431.Namu_0670"/>
<proteinExistence type="inferred from homology"/>
<dbReference type="InterPro" id="IPR029058">
    <property type="entry name" value="AB_hydrolase_fold"/>
</dbReference>
<dbReference type="InterPro" id="IPR002018">
    <property type="entry name" value="CarbesteraseB"/>
</dbReference>
<dbReference type="FunCoup" id="C8X8A9">
    <property type="interactions" value="28"/>
</dbReference>